<feature type="non-terminal residue" evidence="1">
    <location>
        <position position="1"/>
    </location>
</feature>
<organism evidence="1 2">
    <name type="scientific">Ceratodon purpureus</name>
    <name type="common">Fire moss</name>
    <name type="synonym">Dicranum purpureum</name>
    <dbReference type="NCBI Taxonomy" id="3225"/>
    <lineage>
        <taxon>Eukaryota</taxon>
        <taxon>Viridiplantae</taxon>
        <taxon>Streptophyta</taxon>
        <taxon>Embryophyta</taxon>
        <taxon>Bryophyta</taxon>
        <taxon>Bryophytina</taxon>
        <taxon>Bryopsida</taxon>
        <taxon>Dicranidae</taxon>
        <taxon>Pseudoditrichales</taxon>
        <taxon>Ditrichaceae</taxon>
        <taxon>Ceratodon</taxon>
    </lineage>
</organism>
<evidence type="ECO:0000313" key="2">
    <source>
        <dbReference type="Proteomes" id="UP000822688"/>
    </source>
</evidence>
<name>A0A8T0IQD7_CERPU</name>
<reference evidence="1" key="1">
    <citation type="submission" date="2020-06" db="EMBL/GenBank/DDBJ databases">
        <title>WGS assembly of Ceratodon purpureus strain R40.</title>
        <authorList>
            <person name="Carey S.B."/>
            <person name="Jenkins J."/>
            <person name="Shu S."/>
            <person name="Lovell J.T."/>
            <person name="Sreedasyam A."/>
            <person name="Maumus F."/>
            <person name="Tiley G.P."/>
            <person name="Fernandez-Pozo N."/>
            <person name="Barry K."/>
            <person name="Chen C."/>
            <person name="Wang M."/>
            <person name="Lipzen A."/>
            <person name="Daum C."/>
            <person name="Saski C.A."/>
            <person name="Payton A.C."/>
            <person name="Mcbreen J.C."/>
            <person name="Conrad R.E."/>
            <person name="Kollar L.M."/>
            <person name="Olsson S."/>
            <person name="Huttunen S."/>
            <person name="Landis J.B."/>
            <person name="Wickett N.J."/>
            <person name="Johnson M.G."/>
            <person name="Rensing S.A."/>
            <person name="Grimwood J."/>
            <person name="Schmutz J."/>
            <person name="Mcdaniel S.F."/>
        </authorList>
    </citation>
    <scope>NUCLEOTIDE SEQUENCE</scope>
    <source>
        <strain evidence="1">R40</strain>
    </source>
</reference>
<keyword evidence="2" id="KW-1185">Reference proteome</keyword>
<sequence length="124" mass="13851">VHGQDSLCGAYIYIRGDELLCGCSEFFLRILRRALWSFLLIYFAVSFRNATPIHNYGPSTGHEANFAISVHCTVLSCPVRKIIRPLEIATAKLLQGLLLVCVSPLNDEYFHNGPGEIAKFHSQV</sequence>
<proteinExistence type="predicted"/>
<gene>
    <name evidence="1" type="ORF">KC19_2G008800</name>
</gene>
<evidence type="ECO:0000313" key="1">
    <source>
        <dbReference type="EMBL" id="KAG0585402.1"/>
    </source>
</evidence>
<comment type="caution">
    <text evidence="1">The sequence shown here is derived from an EMBL/GenBank/DDBJ whole genome shotgun (WGS) entry which is preliminary data.</text>
</comment>
<protein>
    <submittedName>
        <fullName evidence="1">Uncharacterized protein</fullName>
    </submittedName>
</protein>
<dbReference type="EMBL" id="CM026422">
    <property type="protein sequence ID" value="KAG0585402.1"/>
    <property type="molecule type" value="Genomic_DNA"/>
</dbReference>
<dbReference type="Proteomes" id="UP000822688">
    <property type="component" value="Chromosome 2"/>
</dbReference>
<dbReference type="AlphaFoldDB" id="A0A8T0IQD7"/>
<accession>A0A8T0IQD7</accession>